<reference evidence="1 2" key="1">
    <citation type="journal article" date="2019" name="Nat. Microbiol.">
        <title>Mediterranean grassland soil C-N compound turnover is dependent on rainfall and depth, and is mediated by genomically divergent microorganisms.</title>
        <authorList>
            <person name="Diamond S."/>
            <person name="Andeer P.F."/>
            <person name="Li Z."/>
            <person name="Crits-Christoph A."/>
            <person name="Burstein D."/>
            <person name="Anantharaman K."/>
            <person name="Lane K.R."/>
            <person name="Thomas B.C."/>
            <person name="Pan C."/>
            <person name="Northen T.R."/>
            <person name="Banfield J.F."/>
        </authorList>
    </citation>
    <scope>NUCLEOTIDE SEQUENCE [LARGE SCALE GENOMIC DNA]</scope>
    <source>
        <strain evidence="1">NP_7</strain>
    </source>
</reference>
<name>A0A537JEK2_9BACT</name>
<dbReference type="EMBL" id="VBAO01000147">
    <property type="protein sequence ID" value="TMI81987.1"/>
    <property type="molecule type" value="Genomic_DNA"/>
</dbReference>
<dbReference type="AlphaFoldDB" id="A0A537JEK2"/>
<evidence type="ECO:0000313" key="2">
    <source>
        <dbReference type="Proteomes" id="UP000320048"/>
    </source>
</evidence>
<sequence>MRLAAGVVVLFVAVGILATTARNWPVVASGQGGMTMNDMMMQGMGMMGGPFAPSSRPISIERAVEILRQWPDAHHIDGLVLDEVEAYTQNFYGQFKEASTGKGAVQVLVDRYTGRAMPEMGPHMMWNAKYGKVMMQEMMSGSGMMGGGGMMGGASTIPPASAIAEAQAKQSAAQFLSGYLPGATAGKGDAFYGYYHFNVLRGGRQVGMLSVNAQSGQVWYHTWHGVFLDKREIRQ</sequence>
<accession>A0A537JEK2</accession>
<organism evidence="1 2">
    <name type="scientific">Candidatus Segetimicrobium genomatis</name>
    <dbReference type="NCBI Taxonomy" id="2569760"/>
    <lineage>
        <taxon>Bacteria</taxon>
        <taxon>Bacillati</taxon>
        <taxon>Candidatus Sysuimicrobiota</taxon>
        <taxon>Candidatus Sysuimicrobiia</taxon>
        <taxon>Candidatus Sysuimicrobiales</taxon>
        <taxon>Candidatus Segetimicrobiaceae</taxon>
        <taxon>Candidatus Segetimicrobium</taxon>
    </lineage>
</organism>
<gene>
    <name evidence="1" type="ORF">E6H04_05695</name>
</gene>
<comment type="caution">
    <text evidence="1">The sequence shown here is derived from an EMBL/GenBank/DDBJ whole genome shotgun (WGS) entry which is preliminary data.</text>
</comment>
<evidence type="ECO:0000313" key="1">
    <source>
        <dbReference type="EMBL" id="TMI81987.1"/>
    </source>
</evidence>
<dbReference type="Proteomes" id="UP000320048">
    <property type="component" value="Unassembled WGS sequence"/>
</dbReference>
<protein>
    <submittedName>
        <fullName evidence="1">Peptidase M4</fullName>
    </submittedName>
</protein>
<proteinExistence type="predicted"/>